<dbReference type="RefSeq" id="WP_180906071.1">
    <property type="nucleotide sequence ID" value="NZ_CP040908.1"/>
</dbReference>
<dbReference type="EMBL" id="CP040908">
    <property type="protein sequence ID" value="QLL57205.1"/>
    <property type="molecule type" value="Genomic_DNA"/>
</dbReference>
<accession>A0A7H9DQD3</accession>
<feature type="transmembrane region" description="Helical" evidence="2">
    <location>
        <begin position="58"/>
        <end position="76"/>
    </location>
</feature>
<sequence>MKKQLKNILCGSLFLLLPFTNLHAEDGNSSISFFSEDTSNTNPGGHDPGDDPVDGTPINSYTIVLLFTAVVIGYYGRNKLIRNH</sequence>
<dbReference type="GeneID" id="78400498"/>
<proteinExistence type="predicted"/>
<feature type="signal peptide" evidence="3">
    <location>
        <begin position="1"/>
        <end position="24"/>
    </location>
</feature>
<evidence type="ECO:0008006" key="6">
    <source>
        <dbReference type="Google" id="ProtNLM"/>
    </source>
</evidence>
<keyword evidence="2" id="KW-0472">Membrane</keyword>
<name>A0A7H9DQD3_9FLAO</name>
<evidence type="ECO:0000313" key="4">
    <source>
        <dbReference type="EMBL" id="QLL57205.1"/>
    </source>
</evidence>
<keyword evidence="2" id="KW-1133">Transmembrane helix</keyword>
<evidence type="ECO:0000256" key="3">
    <source>
        <dbReference type="SAM" id="SignalP"/>
    </source>
</evidence>
<dbReference type="KEGG" id="efal:FH779_03475"/>
<evidence type="ECO:0000256" key="1">
    <source>
        <dbReference type="SAM" id="MobiDB-lite"/>
    </source>
</evidence>
<gene>
    <name evidence="4" type="ORF">FH779_03475</name>
</gene>
<keyword evidence="5" id="KW-1185">Reference proteome</keyword>
<keyword evidence="2" id="KW-0812">Transmembrane</keyword>
<evidence type="ECO:0000256" key="2">
    <source>
        <dbReference type="SAM" id="Phobius"/>
    </source>
</evidence>
<dbReference type="AlphaFoldDB" id="A0A7H9DQD3"/>
<feature type="chain" id="PRO_5028912283" description="Signal peptidase" evidence="3">
    <location>
        <begin position="25"/>
        <end position="84"/>
    </location>
</feature>
<feature type="compositionally biased region" description="Polar residues" evidence="1">
    <location>
        <begin position="33"/>
        <end position="42"/>
    </location>
</feature>
<dbReference type="Proteomes" id="UP000510643">
    <property type="component" value="Chromosome"/>
</dbReference>
<evidence type="ECO:0000313" key="5">
    <source>
        <dbReference type="Proteomes" id="UP000510643"/>
    </source>
</evidence>
<keyword evidence="3" id="KW-0732">Signal</keyword>
<organism evidence="4 5">
    <name type="scientific">Empedobacter falsenii</name>
    <dbReference type="NCBI Taxonomy" id="343874"/>
    <lineage>
        <taxon>Bacteria</taxon>
        <taxon>Pseudomonadati</taxon>
        <taxon>Bacteroidota</taxon>
        <taxon>Flavobacteriia</taxon>
        <taxon>Flavobacteriales</taxon>
        <taxon>Weeksellaceae</taxon>
        <taxon>Empedobacter</taxon>
    </lineage>
</organism>
<feature type="region of interest" description="Disordered" evidence="1">
    <location>
        <begin position="33"/>
        <end position="55"/>
    </location>
</feature>
<reference evidence="4 5" key="1">
    <citation type="submission" date="2019-06" db="EMBL/GenBank/DDBJ databases">
        <title>Emergence of pandrug resistant Empedobacter falsenii in China.</title>
        <authorList>
            <person name="Dong N."/>
            <person name="Chen S."/>
            <person name="Zhang R."/>
        </authorList>
    </citation>
    <scope>NUCLEOTIDE SEQUENCE [LARGE SCALE GENOMIC DNA]</scope>
    <source>
        <strain evidence="4 5">1681-1</strain>
    </source>
</reference>
<protein>
    <recommendedName>
        <fullName evidence="6">Signal peptidase</fullName>
    </recommendedName>
</protein>